<dbReference type="InterPro" id="IPR011990">
    <property type="entry name" value="TPR-like_helical_dom_sf"/>
</dbReference>
<feature type="compositionally biased region" description="Basic and acidic residues" evidence="2">
    <location>
        <begin position="419"/>
        <end position="435"/>
    </location>
</feature>
<keyword evidence="1" id="KW-0802">TPR repeat</keyword>
<evidence type="ECO:0000313" key="4">
    <source>
        <dbReference type="Proteomes" id="UP000001208"/>
    </source>
</evidence>
<feature type="region of interest" description="Disordered" evidence="2">
    <location>
        <begin position="410"/>
        <end position="435"/>
    </location>
</feature>
<dbReference type="Gene3D" id="1.25.40.10">
    <property type="entry name" value="Tetratricopeptide repeat domain"/>
    <property type="match status" value="5"/>
</dbReference>
<dbReference type="eggNOG" id="COG1729">
    <property type="taxonomic scope" value="Bacteria"/>
</dbReference>
<name>B3QTL9_CHLT3</name>
<dbReference type="Pfam" id="PF13174">
    <property type="entry name" value="TPR_6"/>
    <property type="match status" value="3"/>
</dbReference>
<feature type="repeat" description="TPR" evidence="1">
    <location>
        <begin position="218"/>
        <end position="251"/>
    </location>
</feature>
<gene>
    <name evidence="3" type="ordered locus">Ctha_0294</name>
</gene>
<dbReference type="SMART" id="SM00028">
    <property type="entry name" value="TPR"/>
    <property type="match status" value="4"/>
</dbReference>
<sequence>MMRGIYLAAVFALVILFCGGCARDDDSLFGKAYHNFSAYFNAYYNASIEFEKGISAMREAQTFSASDNLHIFSKTENNTAGKANFEKVITKTSEILKSHPVSDLADNALLLMGKAYFYTNELQPAERKFKEILTNYPDSDIFDEASFWYGRTLTRQFHTEEAAEILRSIMKSSKTSDVVMAKCYFSLAELAINEGNLEEAAMLIESGLALEDSEDLKTLAAYTLARIYDQLHRFKKAAETYTFLLNLSPSYEMHYIAQLNTGIALREQSRARLAIKIFQDLLADDNNLENFGEIRFELATAYAQNDELGKAFDLYQEIIYRHPGTEAAAKSFYQLGKLRMEISQDLTMAKTLFDSAKAAYPKGDIAKKAQEQSTTLKNLLDLYDETIQLDSTIQLGILATADVLAEDTALPNDSLESEPAPKKEEPPRKRTRQDYRKSAFLARGAHDAFNETTTQKSSTSTKPKFQPAANEAALKQYQIQAIENRIALGRFYHLTMQTPDSALSWYTQALRKIQADSSDKLATLREVVLFSLSDIYRNLGDTTQMDSVYKVLLADFPESAYINRVREHFNLPKLRRGENAPEQILYTNAIQTLENSQADTSLAMLKTLLSRYPNSALIPKVLLGIGFIYENNLSEPDSAILAYQKLAADYPKSEEAKHVKNKLDAVQSRAKLIPTTPDDKIELPEKPPTPAPEMNRLERFPIKKDSTKANGVQPELQKMIKFAGNRADSVQHNPEKQNLE</sequence>
<dbReference type="SUPFAM" id="SSF48452">
    <property type="entry name" value="TPR-like"/>
    <property type="match status" value="1"/>
</dbReference>
<organism evidence="3 4">
    <name type="scientific">Chloroherpeton thalassium (strain ATCC 35110 / GB-78)</name>
    <dbReference type="NCBI Taxonomy" id="517418"/>
    <lineage>
        <taxon>Bacteria</taxon>
        <taxon>Pseudomonadati</taxon>
        <taxon>Chlorobiota</taxon>
        <taxon>Chlorobiia</taxon>
        <taxon>Chlorobiales</taxon>
        <taxon>Chloroherpetonaceae</taxon>
        <taxon>Chloroherpeton</taxon>
    </lineage>
</organism>
<dbReference type="EMBL" id="CP001100">
    <property type="protein sequence ID" value="ACF12765.1"/>
    <property type="molecule type" value="Genomic_DNA"/>
</dbReference>
<evidence type="ECO:0000256" key="2">
    <source>
        <dbReference type="SAM" id="MobiDB-lite"/>
    </source>
</evidence>
<dbReference type="PROSITE" id="PS50005">
    <property type="entry name" value="TPR"/>
    <property type="match status" value="2"/>
</dbReference>
<dbReference type="PANTHER" id="PTHR12558:SF13">
    <property type="entry name" value="CELL DIVISION CYCLE PROTEIN 27 HOMOLOG"/>
    <property type="match status" value="1"/>
</dbReference>
<feature type="region of interest" description="Disordered" evidence="2">
    <location>
        <begin position="676"/>
        <end position="713"/>
    </location>
</feature>
<dbReference type="PANTHER" id="PTHR12558">
    <property type="entry name" value="CELL DIVISION CYCLE 16,23,27"/>
    <property type="match status" value="1"/>
</dbReference>
<dbReference type="RefSeq" id="WP_012498849.1">
    <property type="nucleotide sequence ID" value="NC_011026.1"/>
</dbReference>
<dbReference type="Proteomes" id="UP000001208">
    <property type="component" value="Chromosome"/>
</dbReference>
<protein>
    <submittedName>
        <fullName evidence="3">TPR repeat-containing protein</fullName>
    </submittedName>
</protein>
<keyword evidence="4" id="KW-1185">Reference proteome</keyword>
<dbReference type="STRING" id="517418.Ctha_0294"/>
<dbReference type="OrthoDB" id="1522549at2"/>
<dbReference type="KEGG" id="cts:Ctha_0294"/>
<dbReference type="Pfam" id="PF13432">
    <property type="entry name" value="TPR_16"/>
    <property type="match status" value="1"/>
</dbReference>
<dbReference type="HOGENOM" id="CLU_370805_0_0_10"/>
<evidence type="ECO:0000256" key="1">
    <source>
        <dbReference type="PROSITE-ProRule" id="PRU00339"/>
    </source>
</evidence>
<feature type="compositionally biased region" description="Basic and acidic residues" evidence="2">
    <location>
        <begin position="695"/>
        <end position="707"/>
    </location>
</feature>
<evidence type="ECO:0000313" key="3">
    <source>
        <dbReference type="EMBL" id="ACF12765.1"/>
    </source>
</evidence>
<accession>B3QTL9</accession>
<dbReference type="InterPro" id="IPR019734">
    <property type="entry name" value="TPR_rpt"/>
</dbReference>
<feature type="repeat" description="TPR" evidence="1">
    <location>
        <begin position="106"/>
        <end position="139"/>
    </location>
</feature>
<dbReference type="AlphaFoldDB" id="B3QTL9"/>
<proteinExistence type="predicted"/>
<reference evidence="3 4" key="1">
    <citation type="submission" date="2008-06" db="EMBL/GenBank/DDBJ databases">
        <title>Complete sequence of Chloroherpeton thalassium ATCC 35110.</title>
        <authorList>
            <consortium name="US DOE Joint Genome Institute"/>
            <person name="Lucas S."/>
            <person name="Copeland A."/>
            <person name="Lapidus A."/>
            <person name="Glavina del Rio T."/>
            <person name="Dalin E."/>
            <person name="Tice H."/>
            <person name="Bruce D."/>
            <person name="Goodwin L."/>
            <person name="Pitluck S."/>
            <person name="Schmutz J."/>
            <person name="Larimer F."/>
            <person name="Land M."/>
            <person name="Hauser L."/>
            <person name="Kyrpides N."/>
            <person name="Mikhailova N."/>
            <person name="Liu Z."/>
            <person name="Li T."/>
            <person name="Zhao F."/>
            <person name="Overmann J."/>
            <person name="Bryant D.A."/>
            <person name="Richardson P."/>
        </authorList>
    </citation>
    <scope>NUCLEOTIDE SEQUENCE [LARGE SCALE GENOMIC DNA]</scope>
    <source>
        <strain evidence="4">ATCC 35110 / GB-78</strain>
    </source>
</reference>